<feature type="chain" id="PRO_5024919730" description="PD-(D/E)XK nuclease-like domain-containing protein" evidence="2">
    <location>
        <begin position="22"/>
        <end position="415"/>
    </location>
</feature>
<keyword evidence="5" id="KW-1185">Reference proteome</keyword>
<dbReference type="AlphaFoldDB" id="A0A5N6J5D7"/>
<evidence type="ECO:0000256" key="2">
    <source>
        <dbReference type="SAM" id="SignalP"/>
    </source>
</evidence>
<keyword evidence="2" id="KW-0732">Signal</keyword>
<evidence type="ECO:0000259" key="3">
    <source>
        <dbReference type="Pfam" id="PF20516"/>
    </source>
</evidence>
<evidence type="ECO:0000313" key="5">
    <source>
        <dbReference type="Proteomes" id="UP000326289"/>
    </source>
</evidence>
<protein>
    <recommendedName>
        <fullName evidence="3">PD-(D/E)XK nuclease-like domain-containing protein</fullName>
    </recommendedName>
</protein>
<feature type="compositionally biased region" description="Low complexity" evidence="1">
    <location>
        <begin position="146"/>
        <end position="160"/>
    </location>
</feature>
<feature type="domain" description="PD-(D/E)XK nuclease-like" evidence="3">
    <location>
        <begin position="201"/>
        <end position="401"/>
    </location>
</feature>
<dbReference type="EMBL" id="ML732792">
    <property type="protein sequence ID" value="KAB8273885.1"/>
    <property type="molecule type" value="Genomic_DNA"/>
</dbReference>
<dbReference type="Pfam" id="PF20516">
    <property type="entry name" value="PDDEXK_12"/>
    <property type="match status" value="1"/>
</dbReference>
<dbReference type="Proteomes" id="UP000326289">
    <property type="component" value="Unassembled WGS sequence"/>
</dbReference>
<evidence type="ECO:0000313" key="4">
    <source>
        <dbReference type="EMBL" id="KAB8273885.1"/>
    </source>
</evidence>
<proteinExistence type="predicted"/>
<organism evidence="4 5">
    <name type="scientific">Aspergillus minisclerotigenes</name>
    <dbReference type="NCBI Taxonomy" id="656917"/>
    <lineage>
        <taxon>Eukaryota</taxon>
        <taxon>Fungi</taxon>
        <taxon>Dikarya</taxon>
        <taxon>Ascomycota</taxon>
        <taxon>Pezizomycotina</taxon>
        <taxon>Eurotiomycetes</taxon>
        <taxon>Eurotiomycetidae</taxon>
        <taxon>Eurotiales</taxon>
        <taxon>Aspergillaceae</taxon>
        <taxon>Aspergillus</taxon>
        <taxon>Aspergillus subgen. Circumdati</taxon>
    </lineage>
</organism>
<feature type="region of interest" description="Disordered" evidence="1">
    <location>
        <begin position="132"/>
        <end position="160"/>
    </location>
</feature>
<gene>
    <name evidence="4" type="ORF">BDV30DRAFT_238133</name>
</gene>
<dbReference type="InterPro" id="IPR046797">
    <property type="entry name" value="PDDEXK_12"/>
</dbReference>
<sequence>MQTTMLSVIPLTLLLFNFGAAVVPPNPDNRLPLLKGNPDRLHDIQKFVETGYCKKGRDASQCILKGRNVNQNGWEICDTDKPRLEHTAKDAIERWIDNVSTELQSSSTTSANDKRAGQSWLDDIQATAQRKRNYPGPFRDDISLAPSFTQPTSSRRSFSPTRVKAQLATATPKVVFVHGSTDPGCMEAKSLLSFLTSEDSSPWQANTDVARKISSASSRCATESATFLWNLGTESVVPKYLPRYTAKNTFNRKIDLVVGLPKEAWKEKYKRVGIDIFGRDLSHVDHPHTGKRLLGLGVEVKPLDGNLIVAHVQLAVWMAGLMSWASFSQYRGASSVSPPPTVGCTVIGYIIYGVVSTSSQLSEVRVWGPFSALEGQTMDEYGVTVLASRLHRVMQYICTTYTGQLLSTTASSYSQ</sequence>
<feature type="signal peptide" evidence="2">
    <location>
        <begin position="1"/>
        <end position="21"/>
    </location>
</feature>
<evidence type="ECO:0000256" key="1">
    <source>
        <dbReference type="SAM" id="MobiDB-lite"/>
    </source>
</evidence>
<name>A0A5N6J5D7_9EURO</name>
<accession>A0A5N6J5D7</accession>
<reference evidence="4 5" key="1">
    <citation type="submission" date="2019-04" db="EMBL/GenBank/DDBJ databases">
        <title>Fungal friends and foes A comparative genomics study of 23 Aspergillus species from section Flavi.</title>
        <authorList>
            <consortium name="DOE Joint Genome Institute"/>
            <person name="Kjaerbolling I."/>
            <person name="Vesth T.C."/>
            <person name="Frisvad J.C."/>
            <person name="Nybo J.L."/>
            <person name="Theobald S."/>
            <person name="Kildgaard S."/>
            <person name="Petersen T.I."/>
            <person name="Kuo A."/>
            <person name="Sato A."/>
            <person name="Lyhne E.K."/>
            <person name="Kogle M.E."/>
            <person name="Wiebenga A."/>
            <person name="Kun R.S."/>
            <person name="Lubbers R.J."/>
            <person name="Makela M.R."/>
            <person name="Barry K."/>
            <person name="Chovatia M."/>
            <person name="Clum A."/>
            <person name="Daum C."/>
            <person name="Haridas S."/>
            <person name="He G."/>
            <person name="LaButti K."/>
            <person name="Lipzen A."/>
            <person name="Mondo S."/>
            <person name="Pangilinan J."/>
            <person name="Riley R."/>
            <person name="Salamov A."/>
            <person name="Simmons B.A."/>
            <person name="Magnuson J.K."/>
            <person name="Henrissat B."/>
            <person name="Mortensen U.H."/>
            <person name="Larsen T.O."/>
            <person name="De vries R.P."/>
            <person name="Grigoriev I.V."/>
            <person name="Machida M."/>
            <person name="Baker S.E."/>
            <person name="Andersen M.R."/>
        </authorList>
    </citation>
    <scope>NUCLEOTIDE SEQUENCE [LARGE SCALE GENOMIC DNA]</scope>
    <source>
        <strain evidence="4 5">CBS 117635</strain>
    </source>
</reference>